<accession>A0A6J3LUY8</accession>
<dbReference type="InterPro" id="IPR046341">
    <property type="entry name" value="SET_dom_sf"/>
</dbReference>
<evidence type="ECO:0000313" key="2">
    <source>
        <dbReference type="Proteomes" id="UP000504637"/>
    </source>
</evidence>
<reference evidence="3" key="2">
    <citation type="submission" date="2020-04" db="EMBL/GenBank/DDBJ databases">
        <authorList>
            <consortium name="NCBI Genome Project"/>
        </authorList>
    </citation>
    <scope>NUCLEOTIDE SEQUENCE</scope>
    <source>
        <strain evidence="3">CBS 342.82</strain>
    </source>
</reference>
<dbReference type="RefSeq" id="XP_033455478.1">
    <property type="nucleotide sequence ID" value="XM_033608081.1"/>
</dbReference>
<evidence type="ECO:0000259" key="1">
    <source>
        <dbReference type="Pfam" id="PF00856"/>
    </source>
</evidence>
<dbReference type="InterPro" id="IPR001214">
    <property type="entry name" value="SET_dom"/>
</dbReference>
<dbReference type="Proteomes" id="UP000504637">
    <property type="component" value="Unplaced"/>
</dbReference>
<name>A0A6J3LUY8_9PEZI</name>
<reference evidence="3" key="3">
    <citation type="submission" date="2025-08" db="UniProtKB">
        <authorList>
            <consortium name="RefSeq"/>
        </authorList>
    </citation>
    <scope>IDENTIFICATION</scope>
    <source>
        <strain evidence="3">CBS 342.82</strain>
    </source>
</reference>
<protein>
    <recommendedName>
        <fullName evidence="1">SET domain-containing protein</fullName>
    </recommendedName>
</protein>
<organism evidence="3">
    <name type="scientific">Dissoconium aciculare CBS 342.82</name>
    <dbReference type="NCBI Taxonomy" id="1314786"/>
    <lineage>
        <taxon>Eukaryota</taxon>
        <taxon>Fungi</taxon>
        <taxon>Dikarya</taxon>
        <taxon>Ascomycota</taxon>
        <taxon>Pezizomycotina</taxon>
        <taxon>Dothideomycetes</taxon>
        <taxon>Dothideomycetidae</taxon>
        <taxon>Mycosphaerellales</taxon>
        <taxon>Dissoconiaceae</taxon>
        <taxon>Dissoconium</taxon>
    </lineage>
</organism>
<dbReference type="Gene3D" id="2.170.270.10">
    <property type="entry name" value="SET domain"/>
    <property type="match status" value="1"/>
</dbReference>
<proteinExistence type="predicted"/>
<sequence>MAPTAKKLKLFRREIAQDYNATKLATTVIEAKLAGQKGIGLFARHDLIAADFLKGGSIPFMYEEPAMFTLDQPFRTVRERDLRKKFKSLTTAQTHTFVHLPTITPTDRTSLKEIFIDTIVGDFLNFSSCFVVYSLMNPSCTPNTRIMVNTFTHDIALFLGNDASAGDELCYPVTHSLSCMTTAERRSHLQQSQGNGIFVCGCATCRRTRSGEPVI</sequence>
<evidence type="ECO:0000313" key="3">
    <source>
        <dbReference type="RefSeq" id="XP_033455478.1"/>
    </source>
</evidence>
<dbReference type="SUPFAM" id="SSF82199">
    <property type="entry name" value="SET domain"/>
    <property type="match status" value="1"/>
</dbReference>
<dbReference type="OrthoDB" id="265717at2759"/>
<dbReference type="Pfam" id="PF00856">
    <property type="entry name" value="SET"/>
    <property type="match status" value="1"/>
</dbReference>
<dbReference type="GeneID" id="54365880"/>
<reference evidence="3" key="1">
    <citation type="submission" date="2020-01" db="EMBL/GenBank/DDBJ databases">
        <authorList>
            <consortium name="DOE Joint Genome Institute"/>
            <person name="Haridas S."/>
            <person name="Albert R."/>
            <person name="Binder M."/>
            <person name="Bloem J."/>
            <person name="Labutti K."/>
            <person name="Salamov A."/>
            <person name="Andreopoulos B."/>
            <person name="Baker S.E."/>
            <person name="Barry K."/>
            <person name="Bills G."/>
            <person name="Bluhm B.H."/>
            <person name="Cannon C."/>
            <person name="Castanera R."/>
            <person name="Culley D.E."/>
            <person name="Daum C."/>
            <person name="Ezra D."/>
            <person name="Gonzalez J.B."/>
            <person name="Henrissat B."/>
            <person name="Kuo A."/>
            <person name="Liang C."/>
            <person name="Lipzen A."/>
            <person name="Lutzoni F."/>
            <person name="Magnuson J."/>
            <person name="Mondo S."/>
            <person name="Nolan M."/>
            <person name="Ohm R."/>
            <person name="Pangilinan J."/>
            <person name="Park H.-J."/>
            <person name="Ramirez L."/>
            <person name="Alfaro M."/>
            <person name="Sun H."/>
            <person name="Tritt A."/>
            <person name="Yoshinaga Y."/>
            <person name="Zwiers L.-H."/>
            <person name="Turgeon B.G."/>
            <person name="Goodwin S.B."/>
            <person name="Spatafora J.W."/>
            <person name="Crous P.W."/>
            <person name="Grigoriev I.V."/>
        </authorList>
    </citation>
    <scope>NUCLEOTIDE SEQUENCE</scope>
    <source>
        <strain evidence="3">CBS 342.82</strain>
    </source>
</reference>
<feature type="domain" description="SET" evidence="1">
    <location>
        <begin position="38"/>
        <end position="171"/>
    </location>
</feature>
<dbReference type="AlphaFoldDB" id="A0A6J3LUY8"/>
<keyword evidence="2" id="KW-1185">Reference proteome</keyword>
<gene>
    <name evidence="3" type="ORF">K489DRAFT_413731</name>
</gene>